<evidence type="ECO:0000313" key="3">
    <source>
        <dbReference type="Proteomes" id="UP000526501"/>
    </source>
</evidence>
<keyword evidence="1" id="KW-1133">Transmembrane helix</keyword>
<dbReference type="Proteomes" id="UP000526501">
    <property type="component" value="Unassembled WGS sequence"/>
</dbReference>
<evidence type="ECO:0000256" key="1">
    <source>
        <dbReference type="SAM" id="Phobius"/>
    </source>
</evidence>
<proteinExistence type="predicted"/>
<dbReference type="AlphaFoldDB" id="A0A7X1B2W6"/>
<reference evidence="2 3" key="1">
    <citation type="submission" date="2020-07" db="EMBL/GenBank/DDBJ databases">
        <authorList>
            <person name="Feng X."/>
        </authorList>
    </citation>
    <scope>NUCLEOTIDE SEQUENCE [LARGE SCALE GENOMIC DNA]</scope>
    <source>
        <strain evidence="2 3">JCM23202</strain>
    </source>
</reference>
<dbReference type="EMBL" id="JACHVC010000001">
    <property type="protein sequence ID" value="MBC2604661.1"/>
    <property type="molecule type" value="Genomic_DNA"/>
</dbReference>
<accession>A0A7X1B2W6</accession>
<evidence type="ECO:0000313" key="2">
    <source>
        <dbReference type="EMBL" id="MBC2604661.1"/>
    </source>
</evidence>
<keyword evidence="1" id="KW-0472">Membrane</keyword>
<feature type="transmembrane region" description="Helical" evidence="1">
    <location>
        <begin position="12"/>
        <end position="32"/>
    </location>
</feature>
<name>A0A7X1B2W6_9BACT</name>
<keyword evidence="3" id="KW-1185">Reference proteome</keyword>
<comment type="caution">
    <text evidence="2">The sequence shown here is derived from an EMBL/GenBank/DDBJ whole genome shotgun (WGS) entry which is preliminary data.</text>
</comment>
<dbReference type="RefSeq" id="WP_185658552.1">
    <property type="nucleotide sequence ID" value="NZ_CAWPOO010000001.1"/>
</dbReference>
<sequence>MTRETRNPRKGGITVAVLVISTSMAVVLAAVLSHSLTERKLNKRHELRLISKNASEALVEYGFAQLKHKFENQTNFTSDALAPGGPDEVAMPSSNEFGPYFDSSESIIFGGVVDDFGSTLTYIDPANPANEFDPLRGQKVYARNIALYAKATVNDPRGGPNITSYVTQKLQVRDSPLFAHAIFYNLDLEVSPGPKMEIHGPVHTNGDFYVQGIAGVDFHYPVSTAKDLLWGWGTDEGSAQGSGWENLQRGHIRFKNRNDDLVTMKVSGSFPDSTKSDWRTYSSEKWNGNVLTQDHGVEVYKPAAFADYESDDPSTPSYDPVNSGHQLIEPPLSIYDSDYNETIEEQKMSTKAGLYIKWDVETGTVTAYSRSGTQYDISDLEGSGSDYLYEIKNNAFYDHRRYQWIDTLELNMGKLKQLIEAPDFSSDETYIQPYYSPTDTSAPAKNSTDWYNAAYDPASLWNGIVYVETETSSSDSNDQARLNYSGVRLWGGETDQTGQGIPSRGSDPGMTLATNNALYVRGHFNADGVMHNSASSYNSATVPEVGEVPVSLYGDSITIQSVNWNDAVTSKKPTAASTEVAAAIVSGLIPSNAANNGRSSGGVHNFPRFLEKWSGKSLYIRGSLVCLYESEVDDSAWRIDYYGAPARNWGFSEQFLSGTFPPGTPLLRTYRRVNYKSLSASEFQAAIDDLPWNSGL</sequence>
<protein>
    <submittedName>
        <fullName evidence="2">Uncharacterized protein</fullName>
    </submittedName>
</protein>
<organism evidence="2 3">
    <name type="scientific">Pelagicoccus albus</name>
    <dbReference type="NCBI Taxonomy" id="415222"/>
    <lineage>
        <taxon>Bacteria</taxon>
        <taxon>Pseudomonadati</taxon>
        <taxon>Verrucomicrobiota</taxon>
        <taxon>Opitutia</taxon>
        <taxon>Puniceicoccales</taxon>
        <taxon>Pelagicoccaceae</taxon>
        <taxon>Pelagicoccus</taxon>
    </lineage>
</organism>
<gene>
    <name evidence="2" type="ORF">H5P27_01190</name>
</gene>
<keyword evidence="1" id="KW-0812">Transmembrane</keyword>